<accession>A0ABV8CI39</accession>
<name>A0ABV8CI39_9GAMM</name>
<dbReference type="RefSeq" id="WP_382344318.1">
    <property type="nucleotide sequence ID" value="NZ_JBHSAB010000029.1"/>
</dbReference>
<dbReference type="EMBL" id="JBHSAB010000029">
    <property type="protein sequence ID" value="MFC3909777.1"/>
    <property type="molecule type" value="Genomic_DNA"/>
</dbReference>
<evidence type="ECO:0000256" key="1">
    <source>
        <dbReference type="SAM" id="MobiDB-lite"/>
    </source>
</evidence>
<gene>
    <name evidence="4" type="ORF">ACFORL_11915</name>
</gene>
<organism evidence="4 5">
    <name type="scientific">Legionella dresdenensis</name>
    <dbReference type="NCBI Taxonomy" id="450200"/>
    <lineage>
        <taxon>Bacteria</taxon>
        <taxon>Pseudomonadati</taxon>
        <taxon>Pseudomonadota</taxon>
        <taxon>Gammaproteobacteria</taxon>
        <taxon>Legionellales</taxon>
        <taxon>Legionellaceae</taxon>
        <taxon>Legionella</taxon>
    </lineage>
</organism>
<keyword evidence="2" id="KW-0812">Transmembrane</keyword>
<feature type="region of interest" description="Disordered" evidence="1">
    <location>
        <begin position="293"/>
        <end position="313"/>
    </location>
</feature>
<feature type="signal peptide" evidence="3">
    <location>
        <begin position="1"/>
        <end position="23"/>
    </location>
</feature>
<keyword evidence="5" id="KW-1185">Reference proteome</keyword>
<dbReference type="Proteomes" id="UP001595758">
    <property type="component" value="Unassembled WGS sequence"/>
</dbReference>
<evidence type="ECO:0000256" key="2">
    <source>
        <dbReference type="SAM" id="Phobius"/>
    </source>
</evidence>
<comment type="caution">
    <text evidence="4">The sequence shown here is derived from an EMBL/GenBank/DDBJ whole genome shotgun (WGS) entry which is preliminary data.</text>
</comment>
<proteinExistence type="predicted"/>
<protein>
    <submittedName>
        <fullName evidence="4">DUF2167 domain-containing protein</fullName>
    </submittedName>
</protein>
<reference evidence="5" key="1">
    <citation type="journal article" date="2019" name="Int. J. Syst. Evol. Microbiol.">
        <title>The Global Catalogue of Microorganisms (GCM) 10K type strain sequencing project: providing services to taxonomists for standard genome sequencing and annotation.</title>
        <authorList>
            <consortium name="The Broad Institute Genomics Platform"/>
            <consortium name="The Broad Institute Genome Sequencing Center for Infectious Disease"/>
            <person name="Wu L."/>
            <person name="Ma J."/>
        </authorList>
    </citation>
    <scope>NUCLEOTIDE SEQUENCE [LARGE SCALE GENOMIC DNA]</scope>
    <source>
        <strain evidence="5">CCUG 59858</strain>
    </source>
</reference>
<evidence type="ECO:0000313" key="5">
    <source>
        <dbReference type="Proteomes" id="UP001595758"/>
    </source>
</evidence>
<keyword evidence="3" id="KW-0732">Signal</keyword>
<feature type="transmembrane region" description="Helical" evidence="2">
    <location>
        <begin position="257"/>
        <end position="283"/>
    </location>
</feature>
<keyword evidence="2" id="KW-1133">Transmembrane helix</keyword>
<dbReference type="InterPro" id="IPR018682">
    <property type="entry name" value="DUF2167_membr"/>
</dbReference>
<dbReference type="Pfam" id="PF09935">
    <property type="entry name" value="DUF2167"/>
    <property type="match status" value="1"/>
</dbReference>
<evidence type="ECO:0000256" key="3">
    <source>
        <dbReference type="SAM" id="SignalP"/>
    </source>
</evidence>
<feature type="chain" id="PRO_5045258971" evidence="3">
    <location>
        <begin position="24"/>
        <end position="313"/>
    </location>
</feature>
<keyword evidence="2" id="KW-0472">Membrane</keyword>
<evidence type="ECO:0000313" key="4">
    <source>
        <dbReference type="EMBL" id="MFC3909777.1"/>
    </source>
</evidence>
<sequence length="313" mass="34931">MYKQAANFFAIIFLMLFQSAAMAIDADEMEQERVFQEVIRDRITGPATISIADQATIDLPAGYLFIPKAQTEKLMAAWGAQAENLRYVQGCILPDQFDIGWMIPITFRNDGYISDTDAKNSNMENILKDIKKAAKGVNKERVSQGYSSLDIIGWKKKPSYQAETHRFEFAVAIKSQDNTENSILNTVGTLGREGWLGTTMIVPAEDYEATYPHLGKILNTIKFNEGKRYQDYVESTDKKASYTLTALIAGTMAAKKFGLFAILGALLIKFGKLLALVPVLIAARFRKMFSRKKRETENKIPSPQPSPDTGEGV</sequence>